<dbReference type="GO" id="GO:0030424">
    <property type="term" value="C:axon"/>
    <property type="evidence" value="ECO:0007669"/>
    <property type="project" value="TreeGrafter"/>
</dbReference>
<sequence>MKVEDFTNSLILLTEVRSRHSTSPNSPNIISGSQQFKAELGQNLELPCKVSNLGNFVLMWKQGRRVLTAGRLLVRKDSRLELGDNYSLRLTDIRPEDRGRYTCEIDVMGKPIMIEHDVEVLVPPNIIAREASVSLRKGNDVTIRCAAEGNPNPRITWSKKNGVLPSGKGKEEGLALEIRDASRRDAGTYICNATNGIGSPATAEIQVDVKYPPEIDIEQNWYWREDQIEVELIASYMLSHQQQLIGIDGNRNVLYIRSLNTNDFGNYSCRAENELGKARTYTSLSGQPRPPRFTSESIGYRSQTYNISWITDSFEPITEYKLLYRKSDGLPLPRRDHVDETSGSWSNCCNPRDTSSISYQPEFSAKKIYRLRDLQTGAVYDVVVKAKNKYGWSEQSKVFNFFNKGVDYSTQQLSVAEKDEDNQLYDDNSMNAVDLQSTGTDTSSAIRKTAYTSITTVSLSIGILLSYTVTLQLLLTTSCSSISSSLLLL</sequence>
<dbReference type="InterPro" id="IPR003961">
    <property type="entry name" value="FN3_dom"/>
</dbReference>
<evidence type="ECO:0000313" key="4">
    <source>
        <dbReference type="Proteomes" id="UP000675881"/>
    </source>
</evidence>
<dbReference type="CDD" id="cd00096">
    <property type="entry name" value="Ig"/>
    <property type="match status" value="2"/>
</dbReference>
<dbReference type="GO" id="GO:0043025">
    <property type="term" value="C:neuronal cell body"/>
    <property type="evidence" value="ECO:0007669"/>
    <property type="project" value="TreeGrafter"/>
</dbReference>
<dbReference type="EMBL" id="HG994581">
    <property type="protein sequence ID" value="CAF2864635.1"/>
    <property type="molecule type" value="Genomic_DNA"/>
</dbReference>
<dbReference type="Proteomes" id="UP000675881">
    <property type="component" value="Chromosome 2"/>
</dbReference>
<keyword evidence="4" id="KW-1185">Reference proteome</keyword>
<dbReference type="CDD" id="cd00063">
    <property type="entry name" value="FN3"/>
    <property type="match status" value="1"/>
</dbReference>
<dbReference type="FunFam" id="2.60.40.10:FF:001233">
    <property type="entry name" value="Uncharacterized protein, isoform B"/>
    <property type="match status" value="1"/>
</dbReference>
<dbReference type="InterPro" id="IPR013098">
    <property type="entry name" value="Ig_I-set"/>
</dbReference>
<proteinExistence type="predicted"/>
<dbReference type="GO" id="GO:0005886">
    <property type="term" value="C:plasma membrane"/>
    <property type="evidence" value="ECO:0007669"/>
    <property type="project" value="TreeGrafter"/>
</dbReference>
<dbReference type="PROSITE" id="PS50835">
    <property type="entry name" value="IG_LIKE"/>
    <property type="match status" value="3"/>
</dbReference>
<dbReference type="Pfam" id="PF07679">
    <property type="entry name" value="I-set"/>
    <property type="match status" value="2"/>
</dbReference>
<dbReference type="GO" id="GO:0008046">
    <property type="term" value="F:axon guidance receptor activity"/>
    <property type="evidence" value="ECO:0007669"/>
    <property type="project" value="TreeGrafter"/>
</dbReference>
<dbReference type="OrthoDB" id="6507807at2759"/>
<dbReference type="PROSITE" id="PS50853">
    <property type="entry name" value="FN3"/>
    <property type="match status" value="1"/>
</dbReference>
<dbReference type="GO" id="GO:0050808">
    <property type="term" value="P:synapse organization"/>
    <property type="evidence" value="ECO:0007669"/>
    <property type="project" value="TreeGrafter"/>
</dbReference>
<evidence type="ECO:0000256" key="2">
    <source>
        <dbReference type="ARBA" id="ARBA00023319"/>
    </source>
</evidence>
<protein>
    <submittedName>
        <fullName evidence="3">(salmon louse) hypothetical protein</fullName>
    </submittedName>
</protein>
<dbReference type="Gene3D" id="2.60.40.10">
    <property type="entry name" value="Immunoglobulins"/>
    <property type="match status" value="4"/>
</dbReference>
<organism evidence="3 4">
    <name type="scientific">Lepeophtheirus salmonis</name>
    <name type="common">Salmon louse</name>
    <name type="synonym">Caligus salmonis</name>
    <dbReference type="NCBI Taxonomy" id="72036"/>
    <lineage>
        <taxon>Eukaryota</taxon>
        <taxon>Metazoa</taxon>
        <taxon>Ecdysozoa</taxon>
        <taxon>Arthropoda</taxon>
        <taxon>Crustacea</taxon>
        <taxon>Multicrustacea</taxon>
        <taxon>Hexanauplia</taxon>
        <taxon>Copepoda</taxon>
        <taxon>Siphonostomatoida</taxon>
        <taxon>Caligidae</taxon>
        <taxon>Lepeophtheirus</taxon>
    </lineage>
</organism>
<dbReference type="SMART" id="SM00408">
    <property type="entry name" value="IGc2"/>
    <property type="match status" value="2"/>
</dbReference>
<dbReference type="InterPro" id="IPR036116">
    <property type="entry name" value="FN3_sf"/>
</dbReference>
<dbReference type="SMART" id="SM00060">
    <property type="entry name" value="FN3"/>
    <property type="match status" value="1"/>
</dbReference>
<dbReference type="InterPro" id="IPR013783">
    <property type="entry name" value="Ig-like_fold"/>
</dbReference>
<dbReference type="InterPro" id="IPR036179">
    <property type="entry name" value="Ig-like_dom_sf"/>
</dbReference>
<dbReference type="InterPro" id="IPR050958">
    <property type="entry name" value="Cell_Adh-Cytoskel_Orgn"/>
</dbReference>
<dbReference type="PANTHER" id="PTHR45080:SF33">
    <property type="entry name" value="IG-LIKE DOMAIN-CONTAINING PROTEIN"/>
    <property type="match status" value="1"/>
</dbReference>
<dbReference type="GO" id="GO:0007156">
    <property type="term" value="P:homophilic cell adhesion via plasma membrane adhesion molecules"/>
    <property type="evidence" value="ECO:0007669"/>
    <property type="project" value="TreeGrafter"/>
</dbReference>
<reference evidence="3" key="1">
    <citation type="submission" date="2021-02" db="EMBL/GenBank/DDBJ databases">
        <authorList>
            <person name="Bekaert M."/>
        </authorList>
    </citation>
    <scope>NUCLEOTIDE SEQUENCE</scope>
    <source>
        <strain evidence="3">IoA-00</strain>
    </source>
</reference>
<accession>A0A7R8CM84</accession>
<dbReference type="InterPro" id="IPR007110">
    <property type="entry name" value="Ig-like_dom"/>
</dbReference>
<evidence type="ECO:0000313" key="3">
    <source>
        <dbReference type="EMBL" id="CAF2864635.1"/>
    </source>
</evidence>
<dbReference type="AlphaFoldDB" id="A0A7R8CM84"/>
<dbReference type="InterPro" id="IPR003599">
    <property type="entry name" value="Ig_sub"/>
</dbReference>
<dbReference type="SUPFAM" id="SSF49265">
    <property type="entry name" value="Fibronectin type III"/>
    <property type="match status" value="1"/>
</dbReference>
<dbReference type="Pfam" id="PF00041">
    <property type="entry name" value="fn3"/>
    <property type="match status" value="1"/>
</dbReference>
<dbReference type="SMART" id="SM00409">
    <property type="entry name" value="IG"/>
    <property type="match status" value="3"/>
</dbReference>
<name>A0A7R8CM84_LEPSM</name>
<dbReference type="SUPFAM" id="SSF48726">
    <property type="entry name" value="Immunoglobulin"/>
    <property type="match status" value="3"/>
</dbReference>
<dbReference type="InterPro" id="IPR003598">
    <property type="entry name" value="Ig_sub2"/>
</dbReference>
<dbReference type="Pfam" id="PF13927">
    <property type="entry name" value="Ig_3"/>
    <property type="match status" value="1"/>
</dbReference>
<keyword evidence="1" id="KW-0677">Repeat</keyword>
<keyword evidence="2" id="KW-0393">Immunoglobulin domain</keyword>
<gene>
    <name evidence="3" type="ORF">LSAA_6680</name>
</gene>
<dbReference type="PANTHER" id="PTHR45080">
    <property type="entry name" value="CONTACTIN 5"/>
    <property type="match status" value="1"/>
</dbReference>
<evidence type="ECO:0000256" key="1">
    <source>
        <dbReference type="ARBA" id="ARBA00022737"/>
    </source>
</evidence>